<keyword evidence="7" id="KW-1185">Reference proteome</keyword>
<dbReference type="PANTHER" id="PTHR43903">
    <property type="entry name" value="NEUROLIGIN"/>
    <property type="match status" value="1"/>
</dbReference>
<gene>
    <name evidence="6" type="ORF">BEMITA_LOCUS12040</name>
</gene>
<dbReference type="Proteomes" id="UP001152759">
    <property type="component" value="Chromosome 7"/>
</dbReference>
<dbReference type="EMBL" id="OU963868">
    <property type="protein sequence ID" value="CAH0393667.1"/>
    <property type="molecule type" value="Genomic_DNA"/>
</dbReference>
<dbReference type="PROSITE" id="PS00941">
    <property type="entry name" value="CARBOXYLESTERASE_B_2"/>
    <property type="match status" value="1"/>
</dbReference>
<dbReference type="InterPro" id="IPR019819">
    <property type="entry name" value="Carboxylesterase_B_CS"/>
</dbReference>
<evidence type="ECO:0000256" key="3">
    <source>
        <dbReference type="ARBA" id="ARBA00023180"/>
    </source>
</evidence>
<comment type="similarity">
    <text evidence="1">Belongs to the type-B carboxylesterase/lipase family.</text>
</comment>
<dbReference type="InterPro" id="IPR029058">
    <property type="entry name" value="AB_hydrolase_fold"/>
</dbReference>
<dbReference type="SUPFAM" id="SSF53474">
    <property type="entry name" value="alpha/beta-Hydrolases"/>
    <property type="match status" value="1"/>
</dbReference>
<dbReference type="InterPro" id="IPR051093">
    <property type="entry name" value="Neuroligin/BSAL"/>
</dbReference>
<protein>
    <recommendedName>
        <fullName evidence="5">Carboxylesterase type B domain-containing protein</fullName>
    </recommendedName>
</protein>
<dbReference type="AlphaFoldDB" id="A0A9P0AK98"/>
<dbReference type="Gene3D" id="3.40.50.1820">
    <property type="entry name" value="alpha/beta hydrolase"/>
    <property type="match status" value="1"/>
</dbReference>
<evidence type="ECO:0000256" key="4">
    <source>
        <dbReference type="SAM" id="MobiDB-lite"/>
    </source>
</evidence>
<keyword evidence="3" id="KW-0325">Glycoprotein</keyword>
<evidence type="ECO:0000256" key="1">
    <source>
        <dbReference type="ARBA" id="ARBA00005964"/>
    </source>
</evidence>
<reference evidence="6" key="1">
    <citation type="submission" date="2021-12" db="EMBL/GenBank/DDBJ databases">
        <authorList>
            <person name="King R."/>
        </authorList>
    </citation>
    <scope>NUCLEOTIDE SEQUENCE</scope>
</reference>
<feature type="domain" description="Carboxylesterase type B" evidence="5">
    <location>
        <begin position="97"/>
        <end position="209"/>
    </location>
</feature>
<organism evidence="6 7">
    <name type="scientific">Bemisia tabaci</name>
    <name type="common">Sweetpotato whitefly</name>
    <name type="synonym">Aleurodes tabaci</name>
    <dbReference type="NCBI Taxonomy" id="7038"/>
    <lineage>
        <taxon>Eukaryota</taxon>
        <taxon>Metazoa</taxon>
        <taxon>Ecdysozoa</taxon>
        <taxon>Arthropoda</taxon>
        <taxon>Hexapoda</taxon>
        <taxon>Insecta</taxon>
        <taxon>Pterygota</taxon>
        <taxon>Neoptera</taxon>
        <taxon>Paraneoptera</taxon>
        <taxon>Hemiptera</taxon>
        <taxon>Sternorrhyncha</taxon>
        <taxon>Aleyrodoidea</taxon>
        <taxon>Aleyrodidae</taxon>
        <taxon>Aleyrodinae</taxon>
        <taxon>Bemisia</taxon>
    </lineage>
</organism>
<dbReference type="InterPro" id="IPR002018">
    <property type="entry name" value="CarbesteraseB"/>
</dbReference>
<proteinExistence type="inferred from homology"/>
<feature type="region of interest" description="Disordered" evidence="4">
    <location>
        <begin position="72"/>
        <end position="93"/>
    </location>
</feature>
<evidence type="ECO:0000259" key="5">
    <source>
        <dbReference type="Pfam" id="PF00135"/>
    </source>
</evidence>
<evidence type="ECO:0000313" key="6">
    <source>
        <dbReference type="EMBL" id="CAH0393667.1"/>
    </source>
</evidence>
<dbReference type="Pfam" id="PF00135">
    <property type="entry name" value="COesterase"/>
    <property type="match status" value="1"/>
</dbReference>
<sequence length="234" mass="26220">MAQAITWRTTIFRVSACKAIDLTGQNVDPSSKRCKFLKACAASEHRMRSPLAQLLTTLLLLQASTSWGFPSRTTFHNPGHGSDGLVNDNDSPKDTRTRIVRIKQGLLRGKIVHFKNNNNLQSVEVFLGIPYAAAPVGSQRFMPPGSPPPWPGLMTADTLSPVCPQVLPDVSDNARSKMSKGRYNYFSKLLPYLKNQSEDCLYLNIYTPFQGTISFLIIYFYRKEVKPVRLAQRV</sequence>
<evidence type="ECO:0000256" key="2">
    <source>
        <dbReference type="ARBA" id="ARBA00022729"/>
    </source>
</evidence>
<accession>A0A9P0AK98</accession>
<name>A0A9P0AK98_BEMTA</name>
<keyword evidence="2" id="KW-0732">Signal</keyword>
<evidence type="ECO:0000313" key="7">
    <source>
        <dbReference type="Proteomes" id="UP001152759"/>
    </source>
</evidence>